<protein>
    <submittedName>
        <fullName evidence="2">VOC family protein</fullName>
    </submittedName>
</protein>
<organism evidence="2 3">
    <name type="scientific">Georgenia yuyongxinii</name>
    <dbReference type="NCBI Taxonomy" id="2589797"/>
    <lineage>
        <taxon>Bacteria</taxon>
        <taxon>Bacillati</taxon>
        <taxon>Actinomycetota</taxon>
        <taxon>Actinomycetes</taxon>
        <taxon>Micrococcales</taxon>
        <taxon>Bogoriellaceae</taxon>
        <taxon>Georgenia</taxon>
    </lineage>
</organism>
<dbReference type="PIRSF" id="PIRSF021700">
    <property type="entry name" value="3_dmu_93_MTrfase"/>
    <property type="match status" value="1"/>
</dbReference>
<dbReference type="EMBL" id="VJXR01000041">
    <property type="protein sequence ID" value="TRW44545.1"/>
    <property type="molecule type" value="Genomic_DNA"/>
</dbReference>
<evidence type="ECO:0000259" key="1">
    <source>
        <dbReference type="Pfam" id="PF06983"/>
    </source>
</evidence>
<reference evidence="2 3" key="1">
    <citation type="submission" date="2019-07" db="EMBL/GenBank/DDBJ databases">
        <title>Georgenia wutianyii sp. nov. and Georgenia *** sp. nov. isolated from plateau pika (Ochotona curzoniae) in the Qinghai-Tibet plateau of China.</title>
        <authorList>
            <person name="Tian Z."/>
        </authorList>
    </citation>
    <scope>NUCLEOTIDE SEQUENCE [LARGE SCALE GENOMIC DNA]</scope>
    <source>
        <strain evidence="2 3">Z446</strain>
    </source>
</reference>
<name>A0A552WP33_9MICO</name>
<dbReference type="PANTHER" id="PTHR33990:SF2">
    <property type="entry name" value="PHNB-LIKE DOMAIN-CONTAINING PROTEIN"/>
    <property type="match status" value="1"/>
</dbReference>
<dbReference type="Proteomes" id="UP000318693">
    <property type="component" value="Unassembled WGS sequence"/>
</dbReference>
<keyword evidence="3" id="KW-1185">Reference proteome</keyword>
<dbReference type="InterPro" id="IPR009725">
    <property type="entry name" value="3_dmu_93_MTrfase"/>
</dbReference>
<dbReference type="CDD" id="cd06588">
    <property type="entry name" value="PhnB_like"/>
    <property type="match status" value="1"/>
</dbReference>
<dbReference type="SUPFAM" id="SSF54593">
    <property type="entry name" value="Glyoxalase/Bleomycin resistance protein/Dihydroxybiphenyl dioxygenase"/>
    <property type="match status" value="1"/>
</dbReference>
<dbReference type="InterPro" id="IPR028973">
    <property type="entry name" value="PhnB-like"/>
</dbReference>
<evidence type="ECO:0000313" key="2">
    <source>
        <dbReference type="EMBL" id="TRW44545.1"/>
    </source>
</evidence>
<dbReference type="AlphaFoldDB" id="A0A552WP33"/>
<comment type="caution">
    <text evidence="2">The sequence shown here is derived from an EMBL/GenBank/DDBJ whole genome shotgun (WGS) entry which is preliminary data.</text>
</comment>
<evidence type="ECO:0000313" key="3">
    <source>
        <dbReference type="Proteomes" id="UP000318693"/>
    </source>
</evidence>
<sequence length="158" mass="17453">MQRITPNLWFDTEAEEAANFYIAIFGDGRITEVARYGPDAPGPEGQVMTVAFELQGQRFVGINGGPEFSFTEAVSFEITCESQEEVDHYWDALVEGGQAAPCGWLKDKYGLSWQVTPTELIEMISDPDPVKAQRAMQAMLATFGKFDIAKLRAAYDGA</sequence>
<accession>A0A552WP33</accession>
<feature type="domain" description="PhnB-like" evidence="1">
    <location>
        <begin position="2"/>
        <end position="116"/>
    </location>
</feature>
<dbReference type="Pfam" id="PF06983">
    <property type="entry name" value="3-dmu-9_3-mt"/>
    <property type="match status" value="1"/>
</dbReference>
<dbReference type="RefSeq" id="WP_143418958.1">
    <property type="nucleotide sequence ID" value="NZ_VJXR01000041.1"/>
</dbReference>
<gene>
    <name evidence="2" type="ORF">FJ693_13100</name>
</gene>
<dbReference type="InterPro" id="IPR029068">
    <property type="entry name" value="Glyas_Bleomycin-R_OHBP_Dase"/>
</dbReference>
<dbReference type="Gene3D" id="3.10.180.10">
    <property type="entry name" value="2,3-Dihydroxybiphenyl 1,2-Dioxygenase, domain 1"/>
    <property type="match status" value="1"/>
</dbReference>
<proteinExistence type="predicted"/>
<dbReference type="PANTHER" id="PTHR33990">
    <property type="entry name" value="PROTEIN YJDN-RELATED"/>
    <property type="match status" value="1"/>
</dbReference>